<sequence>MFITSTAGGIMPVTRIDDAAISNGQVGYVTRRLMDLYWRKHDDPAWSTAVVYP</sequence>
<accession>A0A2P9AAC6</accession>
<reference evidence="2" key="1">
    <citation type="submission" date="2016-12" db="EMBL/GenBank/DDBJ databases">
        <authorList>
            <person name="Brunel B."/>
        </authorList>
    </citation>
    <scope>NUCLEOTIDE SEQUENCE [LARGE SCALE GENOMIC DNA]</scope>
</reference>
<dbReference type="Proteomes" id="UP000245698">
    <property type="component" value="Unassembled WGS sequence"/>
</dbReference>
<protein>
    <recommendedName>
        <fullName evidence="3">Branched-chain amino acid aminotransferase</fullName>
    </recommendedName>
</protein>
<organism evidence="1 2">
    <name type="scientific">Mesorhizobium delmotii</name>
    <dbReference type="NCBI Taxonomy" id="1631247"/>
    <lineage>
        <taxon>Bacteria</taxon>
        <taxon>Pseudomonadati</taxon>
        <taxon>Pseudomonadota</taxon>
        <taxon>Alphaproteobacteria</taxon>
        <taxon>Hyphomicrobiales</taxon>
        <taxon>Phyllobacteriaceae</taxon>
        <taxon>Mesorhizobium</taxon>
    </lineage>
</organism>
<evidence type="ECO:0008006" key="3">
    <source>
        <dbReference type="Google" id="ProtNLM"/>
    </source>
</evidence>
<dbReference type="InterPro" id="IPR043132">
    <property type="entry name" value="BCAT-like_C"/>
</dbReference>
<dbReference type="EMBL" id="FUIG01000010">
    <property type="protein sequence ID" value="SJM28069.1"/>
    <property type="molecule type" value="Genomic_DNA"/>
</dbReference>
<dbReference type="GO" id="GO:0003824">
    <property type="term" value="F:catalytic activity"/>
    <property type="evidence" value="ECO:0007669"/>
    <property type="project" value="InterPro"/>
</dbReference>
<keyword evidence="2" id="KW-1185">Reference proteome</keyword>
<proteinExistence type="predicted"/>
<evidence type="ECO:0000313" key="2">
    <source>
        <dbReference type="Proteomes" id="UP000245698"/>
    </source>
</evidence>
<dbReference type="Gene3D" id="3.20.10.10">
    <property type="entry name" value="D-amino Acid Aminotransferase, subunit A, domain 2"/>
    <property type="match status" value="1"/>
</dbReference>
<dbReference type="AlphaFoldDB" id="A0A2P9AAC6"/>
<dbReference type="SUPFAM" id="SSF56752">
    <property type="entry name" value="D-aminoacid aminotransferase-like PLP-dependent enzymes"/>
    <property type="match status" value="1"/>
</dbReference>
<gene>
    <name evidence="1" type="ORF">BQ8482_1070001</name>
</gene>
<name>A0A2P9AAC6_9HYPH</name>
<evidence type="ECO:0000313" key="1">
    <source>
        <dbReference type="EMBL" id="SJM28069.1"/>
    </source>
</evidence>
<dbReference type="InterPro" id="IPR036038">
    <property type="entry name" value="Aminotransferase-like"/>
</dbReference>